<evidence type="ECO:0000259" key="9">
    <source>
        <dbReference type="Pfam" id="PF06826"/>
    </source>
</evidence>
<feature type="transmembrane region" description="Helical" evidence="8">
    <location>
        <begin position="338"/>
        <end position="359"/>
    </location>
</feature>
<evidence type="ECO:0000256" key="6">
    <source>
        <dbReference type="ARBA" id="ARBA00022989"/>
    </source>
</evidence>
<comment type="subcellular location">
    <subcellularLocation>
        <location evidence="1">Cell membrane</location>
        <topology evidence="1">Multi-pass membrane protein</topology>
    </subcellularLocation>
</comment>
<reference evidence="10 11" key="1">
    <citation type="submission" date="2017-03" db="EMBL/GenBank/DDBJ databases">
        <title>Genome sequence of Clostridium thermoalcaliphilum DSM 7309.</title>
        <authorList>
            <person name="Poehlein A."/>
            <person name="Daniel R."/>
        </authorList>
    </citation>
    <scope>NUCLEOTIDE SEQUENCE [LARGE SCALE GENOMIC DNA]</scope>
    <source>
        <strain evidence="10 11">DSM 7309</strain>
    </source>
</reference>
<accession>A0A1V4I8I9</accession>
<name>A0A1V4I8I9_9FIRM</name>
<feature type="transmembrane region" description="Helical" evidence="8">
    <location>
        <begin position="168"/>
        <end position="189"/>
    </location>
</feature>
<gene>
    <name evidence="10" type="primary">yidE</name>
    <name evidence="10" type="ORF">CLOTH_06470</name>
</gene>
<protein>
    <submittedName>
        <fullName evidence="10">Putative transport protein YidE</fullName>
    </submittedName>
</protein>
<evidence type="ECO:0000256" key="2">
    <source>
        <dbReference type="ARBA" id="ARBA00009854"/>
    </source>
</evidence>
<dbReference type="PANTHER" id="PTHR30445:SF3">
    <property type="entry name" value="TRANSPORT PROTEIN YIDE-RELATED"/>
    <property type="match status" value="1"/>
</dbReference>
<dbReference type="AlphaFoldDB" id="A0A1V4I8I9"/>
<evidence type="ECO:0000256" key="4">
    <source>
        <dbReference type="ARBA" id="ARBA00022475"/>
    </source>
</evidence>
<keyword evidence="11" id="KW-1185">Reference proteome</keyword>
<feature type="transmembrane region" description="Helical" evidence="8">
    <location>
        <begin position="279"/>
        <end position="298"/>
    </location>
</feature>
<feature type="transmembrane region" description="Helical" evidence="8">
    <location>
        <begin position="102"/>
        <end position="123"/>
    </location>
</feature>
<evidence type="ECO:0000256" key="1">
    <source>
        <dbReference type="ARBA" id="ARBA00004651"/>
    </source>
</evidence>
<dbReference type="EMBL" id="MZGW01000002">
    <property type="protein sequence ID" value="OPJ56243.1"/>
    <property type="molecule type" value="Genomic_DNA"/>
</dbReference>
<feature type="transmembrane region" description="Helical" evidence="8">
    <location>
        <begin position="6"/>
        <end position="25"/>
    </location>
</feature>
<keyword evidence="3" id="KW-0813">Transport</keyword>
<evidence type="ECO:0000256" key="8">
    <source>
        <dbReference type="SAM" id="Phobius"/>
    </source>
</evidence>
<sequence length="392" mass="42598">MNLVQFISNPLLLMLFSIFIGQLVGRIDYKNVKLGSSGGLFAGLVISYFATRYLQTYDTSSVMLNRPFIPSELFQLSLVGFIASVGLLASKNIRKIIKDNGYRFMVLALVITLTGSLSTWLFINLLFQNLKVSVIGTYVGALTSSPGLATAIEISRELGETAQAMVGLGYSIAYIPGVIVVIVFAQLVAKHYKNNANMQRKDEKYNGENLSEVSFSVTSFCIVCLLGMIIGRINIYLGKYLGDFSLETTGGVLLSALILGDMKKIGFLNFNIKKEQLNVVRDISLNMFLSIVGLNYGYNALNLIRTSGAQLLIIGTATAVLSILAGYIVGKKLLKLDIVYLIGGVCGGMTSTPGLAAAIESLESDEVTVAYGATYPFALFFMILFTNILFRV</sequence>
<evidence type="ECO:0000256" key="3">
    <source>
        <dbReference type="ARBA" id="ARBA00022448"/>
    </source>
</evidence>
<feature type="domain" description="YidE/YbjL duplication" evidence="9">
    <location>
        <begin position="220"/>
        <end position="389"/>
    </location>
</feature>
<dbReference type="OrthoDB" id="9155749at2"/>
<feature type="transmembrane region" description="Helical" evidence="8">
    <location>
        <begin position="32"/>
        <end position="53"/>
    </location>
</feature>
<dbReference type="GO" id="GO:0005886">
    <property type="term" value="C:plasma membrane"/>
    <property type="evidence" value="ECO:0007669"/>
    <property type="project" value="UniProtKB-SubCell"/>
</dbReference>
<evidence type="ECO:0000313" key="10">
    <source>
        <dbReference type="EMBL" id="OPJ56243.1"/>
    </source>
</evidence>
<dbReference type="InterPro" id="IPR006512">
    <property type="entry name" value="YidE_YbjL"/>
</dbReference>
<dbReference type="Pfam" id="PF06826">
    <property type="entry name" value="Asp-Al_Ex"/>
    <property type="match status" value="2"/>
</dbReference>
<organism evidence="10 11">
    <name type="scientific">Alkalithermobacter paradoxus</name>
    <dbReference type="NCBI Taxonomy" id="29349"/>
    <lineage>
        <taxon>Bacteria</taxon>
        <taxon>Bacillati</taxon>
        <taxon>Bacillota</taxon>
        <taxon>Clostridia</taxon>
        <taxon>Peptostreptococcales</taxon>
        <taxon>Tepidibacteraceae</taxon>
        <taxon>Alkalithermobacter</taxon>
    </lineage>
</organism>
<feature type="transmembrane region" description="Helical" evidence="8">
    <location>
        <begin position="371"/>
        <end position="390"/>
    </location>
</feature>
<feature type="transmembrane region" description="Helical" evidence="8">
    <location>
        <begin position="210"/>
        <end position="234"/>
    </location>
</feature>
<dbReference type="Proteomes" id="UP000190140">
    <property type="component" value="Unassembled WGS sequence"/>
</dbReference>
<feature type="domain" description="YidE/YbjL duplication" evidence="9">
    <location>
        <begin position="14"/>
        <end position="189"/>
    </location>
</feature>
<keyword evidence="6 8" id="KW-1133">Transmembrane helix</keyword>
<feature type="transmembrane region" description="Helical" evidence="8">
    <location>
        <begin position="310"/>
        <end position="329"/>
    </location>
</feature>
<comment type="caution">
    <text evidence="10">The sequence shown here is derived from an EMBL/GenBank/DDBJ whole genome shotgun (WGS) entry which is preliminary data.</text>
</comment>
<dbReference type="RefSeq" id="WP_079411178.1">
    <property type="nucleotide sequence ID" value="NZ_MZGW01000002.1"/>
</dbReference>
<proteinExistence type="inferred from homology"/>
<keyword evidence="5 8" id="KW-0812">Transmembrane</keyword>
<comment type="similarity">
    <text evidence="2">Belongs to the AAE transporter (TC 2.A.81) family.</text>
</comment>
<evidence type="ECO:0000313" key="11">
    <source>
        <dbReference type="Proteomes" id="UP000190140"/>
    </source>
</evidence>
<keyword evidence="4" id="KW-1003">Cell membrane</keyword>
<dbReference type="InterPro" id="IPR050144">
    <property type="entry name" value="AAE_transporter"/>
</dbReference>
<dbReference type="NCBIfam" id="TIGR01625">
    <property type="entry name" value="YidE_YbjL_dupl"/>
    <property type="match status" value="1"/>
</dbReference>
<keyword evidence="7 8" id="KW-0472">Membrane</keyword>
<evidence type="ECO:0000256" key="5">
    <source>
        <dbReference type="ARBA" id="ARBA00022692"/>
    </source>
</evidence>
<dbReference type="PANTHER" id="PTHR30445">
    <property type="entry name" value="K(+)_H(+) ANTIPORTER SUBUNIT KHTT"/>
    <property type="match status" value="1"/>
</dbReference>
<evidence type="ECO:0000256" key="7">
    <source>
        <dbReference type="ARBA" id="ARBA00023136"/>
    </source>
</evidence>
<dbReference type="STRING" id="29349.CLOTH_06470"/>
<feature type="transmembrane region" description="Helical" evidence="8">
    <location>
        <begin position="73"/>
        <end position="90"/>
    </location>
</feature>